<sequence length="207" mass="22285">MTAEHRATFLREFLRDPFTVAAVAPSGVPLADRVTAPVPRTGEPVVVELGPGTGAFTAAVQRRLGGRGHHIAVEINPRFAGLLAGRYPRVDVAVADARDLREVLAARGHRHADVIVSGLPWAAFAGGQQDELLGAVTDTLAPGGAFTTFAYTLARWAPPARRLRRSLDARFDEVVTGRTVWANVPPAFVYFCRRPRVSVRPPVLVPA</sequence>
<evidence type="ECO:0000313" key="2">
    <source>
        <dbReference type="EMBL" id="GIM65705.1"/>
    </source>
</evidence>
<name>A0A919S715_9ACTN</name>
<gene>
    <name evidence="2" type="ORF">Aau02nite_19060</name>
</gene>
<evidence type="ECO:0000313" key="3">
    <source>
        <dbReference type="Proteomes" id="UP000681340"/>
    </source>
</evidence>
<dbReference type="InterPro" id="IPR041698">
    <property type="entry name" value="Methyltransf_25"/>
</dbReference>
<comment type="caution">
    <text evidence="2">The sequence shown here is derived from an EMBL/GenBank/DDBJ whole genome shotgun (WGS) entry which is preliminary data.</text>
</comment>
<dbReference type="SUPFAM" id="SSF53335">
    <property type="entry name" value="S-adenosyl-L-methionine-dependent methyltransferases"/>
    <property type="match status" value="1"/>
</dbReference>
<dbReference type="EMBL" id="BOQL01000018">
    <property type="protein sequence ID" value="GIM65705.1"/>
    <property type="molecule type" value="Genomic_DNA"/>
</dbReference>
<keyword evidence="2" id="KW-0808">Transferase</keyword>
<dbReference type="Pfam" id="PF13649">
    <property type="entry name" value="Methyltransf_25"/>
    <property type="match status" value="1"/>
</dbReference>
<dbReference type="InterPro" id="IPR029063">
    <property type="entry name" value="SAM-dependent_MTases_sf"/>
</dbReference>
<reference evidence="2" key="1">
    <citation type="submission" date="2021-03" db="EMBL/GenBank/DDBJ databases">
        <title>Whole genome shotgun sequence of Actinoplanes auranticolor NBRC 12245.</title>
        <authorList>
            <person name="Komaki H."/>
            <person name="Tamura T."/>
        </authorList>
    </citation>
    <scope>NUCLEOTIDE SEQUENCE</scope>
    <source>
        <strain evidence="2">NBRC 12245</strain>
    </source>
</reference>
<keyword evidence="3" id="KW-1185">Reference proteome</keyword>
<dbReference type="RefSeq" id="WP_212987971.1">
    <property type="nucleotide sequence ID" value="NZ_BAABEA010000009.1"/>
</dbReference>
<organism evidence="2 3">
    <name type="scientific">Actinoplanes auranticolor</name>
    <dbReference type="NCBI Taxonomy" id="47988"/>
    <lineage>
        <taxon>Bacteria</taxon>
        <taxon>Bacillati</taxon>
        <taxon>Actinomycetota</taxon>
        <taxon>Actinomycetes</taxon>
        <taxon>Micromonosporales</taxon>
        <taxon>Micromonosporaceae</taxon>
        <taxon>Actinoplanes</taxon>
    </lineage>
</organism>
<dbReference type="GO" id="GO:0008168">
    <property type="term" value="F:methyltransferase activity"/>
    <property type="evidence" value="ECO:0007669"/>
    <property type="project" value="UniProtKB-KW"/>
</dbReference>
<protein>
    <submittedName>
        <fullName evidence="2">Methyltransferase</fullName>
    </submittedName>
</protein>
<accession>A0A919S715</accession>
<proteinExistence type="predicted"/>
<dbReference type="Gene3D" id="3.40.50.150">
    <property type="entry name" value="Vaccinia Virus protein VP39"/>
    <property type="match status" value="1"/>
</dbReference>
<dbReference type="AlphaFoldDB" id="A0A919S715"/>
<dbReference type="CDD" id="cd02440">
    <property type="entry name" value="AdoMet_MTases"/>
    <property type="match status" value="1"/>
</dbReference>
<evidence type="ECO:0000259" key="1">
    <source>
        <dbReference type="Pfam" id="PF13649"/>
    </source>
</evidence>
<keyword evidence="2" id="KW-0489">Methyltransferase</keyword>
<dbReference type="Proteomes" id="UP000681340">
    <property type="component" value="Unassembled WGS sequence"/>
</dbReference>
<dbReference type="GO" id="GO:0032259">
    <property type="term" value="P:methylation"/>
    <property type="evidence" value="ECO:0007669"/>
    <property type="project" value="UniProtKB-KW"/>
</dbReference>
<feature type="domain" description="Methyltransferase" evidence="1">
    <location>
        <begin position="46"/>
        <end position="144"/>
    </location>
</feature>